<feature type="transmembrane region" description="Helical" evidence="1">
    <location>
        <begin position="116"/>
        <end position="132"/>
    </location>
</feature>
<gene>
    <name evidence="3" type="ORF">A2318_02420</name>
</gene>
<comment type="caution">
    <text evidence="3">The sequence shown here is derived from an EMBL/GenBank/DDBJ whole genome shotgun (WGS) entry which is preliminary data.</text>
</comment>
<organism evidence="3 4">
    <name type="scientific">Candidatus Uhrbacteria bacterium RIFOXYB2_FULL_45_11</name>
    <dbReference type="NCBI Taxonomy" id="1802421"/>
    <lineage>
        <taxon>Bacteria</taxon>
        <taxon>Candidatus Uhriibacteriota</taxon>
    </lineage>
</organism>
<dbReference type="EMBL" id="MGFD01000014">
    <property type="protein sequence ID" value="OGL99139.1"/>
    <property type="molecule type" value="Genomic_DNA"/>
</dbReference>
<dbReference type="GO" id="GO:0016020">
    <property type="term" value="C:membrane"/>
    <property type="evidence" value="ECO:0007669"/>
    <property type="project" value="InterPro"/>
</dbReference>
<sequence>MLNAHIDFFDAALAGSVISMIASAARGLFDVWVKRSISIPQVDMVASTMAGASVFGFCWMMYESGFSLPQFPTPNQWAALVYLGIMPTAASSIISNTVRDKLSYQITEILDNLRPMFLLFLGMIPVSWFFTPEESLDWNHYFAIFLAISGVCIVTLLAKGERKT</sequence>
<dbReference type="Pfam" id="PF00892">
    <property type="entry name" value="EamA"/>
    <property type="match status" value="1"/>
</dbReference>
<name>A0A1F7W8Q2_9BACT</name>
<proteinExistence type="predicted"/>
<keyword evidence="1" id="KW-1133">Transmembrane helix</keyword>
<feature type="transmembrane region" description="Helical" evidence="1">
    <location>
        <begin position="77"/>
        <end position="95"/>
    </location>
</feature>
<reference evidence="3 4" key="1">
    <citation type="journal article" date="2016" name="Nat. Commun.">
        <title>Thousands of microbial genomes shed light on interconnected biogeochemical processes in an aquifer system.</title>
        <authorList>
            <person name="Anantharaman K."/>
            <person name="Brown C.T."/>
            <person name="Hug L.A."/>
            <person name="Sharon I."/>
            <person name="Castelle C.J."/>
            <person name="Probst A.J."/>
            <person name="Thomas B.C."/>
            <person name="Singh A."/>
            <person name="Wilkins M.J."/>
            <person name="Karaoz U."/>
            <person name="Brodie E.L."/>
            <person name="Williams K.H."/>
            <person name="Hubbard S.S."/>
            <person name="Banfield J.F."/>
        </authorList>
    </citation>
    <scope>NUCLEOTIDE SEQUENCE [LARGE SCALE GENOMIC DNA]</scope>
</reference>
<keyword evidence="1" id="KW-0812">Transmembrane</keyword>
<evidence type="ECO:0000313" key="4">
    <source>
        <dbReference type="Proteomes" id="UP000177331"/>
    </source>
</evidence>
<dbReference type="Proteomes" id="UP000177331">
    <property type="component" value="Unassembled WGS sequence"/>
</dbReference>
<feature type="transmembrane region" description="Helical" evidence="1">
    <location>
        <begin position="138"/>
        <end position="158"/>
    </location>
</feature>
<dbReference type="InterPro" id="IPR000620">
    <property type="entry name" value="EamA_dom"/>
</dbReference>
<evidence type="ECO:0000256" key="1">
    <source>
        <dbReference type="SAM" id="Phobius"/>
    </source>
</evidence>
<feature type="transmembrane region" description="Helical" evidence="1">
    <location>
        <begin position="12"/>
        <end position="32"/>
    </location>
</feature>
<evidence type="ECO:0000313" key="3">
    <source>
        <dbReference type="EMBL" id="OGL99139.1"/>
    </source>
</evidence>
<feature type="transmembrane region" description="Helical" evidence="1">
    <location>
        <begin position="44"/>
        <end position="62"/>
    </location>
</feature>
<protein>
    <recommendedName>
        <fullName evidence="2">EamA domain-containing protein</fullName>
    </recommendedName>
</protein>
<evidence type="ECO:0000259" key="2">
    <source>
        <dbReference type="Pfam" id="PF00892"/>
    </source>
</evidence>
<feature type="domain" description="EamA" evidence="2">
    <location>
        <begin position="17"/>
        <end position="155"/>
    </location>
</feature>
<dbReference type="SUPFAM" id="SSF103481">
    <property type="entry name" value="Multidrug resistance efflux transporter EmrE"/>
    <property type="match status" value="1"/>
</dbReference>
<keyword evidence="1" id="KW-0472">Membrane</keyword>
<dbReference type="AlphaFoldDB" id="A0A1F7W8Q2"/>
<accession>A0A1F7W8Q2</accession>
<dbReference type="InterPro" id="IPR037185">
    <property type="entry name" value="EmrE-like"/>
</dbReference>